<evidence type="ECO:0000313" key="1">
    <source>
        <dbReference type="EMBL" id="KAF6752504.1"/>
    </source>
</evidence>
<proteinExistence type="predicted"/>
<gene>
    <name evidence="1" type="ORF">DFP72DRAFT_849980</name>
</gene>
<sequence>MESRCHREHTRCCRKCSSGSERQSDKIKVLAVETASSCSRPSDSVAGKSAQLISREMGVKCAGGVAVLEMPRNWASRPRGVEMERMHSDEARLVNALPAITRGCADVPGQKTCLDQADTAYRCYARSAPTCTRFVGRGESKNQLDEGYWVFVNVMEGGDIGATAVIVNKANAALGDDEESNEVAVWLLNQDLSMRAANISEYARNHKAGWYSPAIDSKLHNLVKLLVTIFIEYNVETRGDVLKTNPSSG</sequence>
<protein>
    <submittedName>
        <fullName evidence="1">Uncharacterized protein</fullName>
    </submittedName>
</protein>
<keyword evidence="2" id="KW-1185">Reference proteome</keyword>
<comment type="caution">
    <text evidence="1">The sequence shown here is derived from an EMBL/GenBank/DDBJ whole genome shotgun (WGS) entry which is preliminary data.</text>
</comment>
<evidence type="ECO:0000313" key="2">
    <source>
        <dbReference type="Proteomes" id="UP000521943"/>
    </source>
</evidence>
<name>A0A8H6HTT3_9AGAR</name>
<organism evidence="1 2">
    <name type="scientific">Ephemerocybe angulata</name>
    <dbReference type="NCBI Taxonomy" id="980116"/>
    <lineage>
        <taxon>Eukaryota</taxon>
        <taxon>Fungi</taxon>
        <taxon>Dikarya</taxon>
        <taxon>Basidiomycota</taxon>
        <taxon>Agaricomycotina</taxon>
        <taxon>Agaricomycetes</taxon>
        <taxon>Agaricomycetidae</taxon>
        <taxon>Agaricales</taxon>
        <taxon>Agaricineae</taxon>
        <taxon>Psathyrellaceae</taxon>
        <taxon>Ephemerocybe</taxon>
    </lineage>
</organism>
<dbReference type="AlphaFoldDB" id="A0A8H6HTT3"/>
<dbReference type="Proteomes" id="UP000521943">
    <property type="component" value="Unassembled WGS sequence"/>
</dbReference>
<dbReference type="EMBL" id="JACGCI010000044">
    <property type="protein sequence ID" value="KAF6752504.1"/>
    <property type="molecule type" value="Genomic_DNA"/>
</dbReference>
<reference evidence="1 2" key="1">
    <citation type="submission" date="2020-07" db="EMBL/GenBank/DDBJ databases">
        <title>Comparative genomics of pyrophilous fungi reveals a link between fire events and developmental genes.</title>
        <authorList>
            <consortium name="DOE Joint Genome Institute"/>
            <person name="Steindorff A.S."/>
            <person name="Carver A."/>
            <person name="Calhoun S."/>
            <person name="Stillman K."/>
            <person name="Liu H."/>
            <person name="Lipzen A."/>
            <person name="Pangilinan J."/>
            <person name="Labutti K."/>
            <person name="Bruns T.D."/>
            <person name="Grigoriev I.V."/>
        </authorList>
    </citation>
    <scope>NUCLEOTIDE SEQUENCE [LARGE SCALE GENOMIC DNA]</scope>
    <source>
        <strain evidence="1 2">CBS 144469</strain>
    </source>
</reference>
<accession>A0A8H6HTT3</accession>